<dbReference type="Pfam" id="PF01381">
    <property type="entry name" value="HTH_3"/>
    <property type="match status" value="1"/>
</dbReference>
<evidence type="ECO:0000313" key="3">
    <source>
        <dbReference type="Proteomes" id="UP001254257"/>
    </source>
</evidence>
<dbReference type="Gene3D" id="1.10.260.40">
    <property type="entry name" value="lambda repressor-like DNA-binding domains"/>
    <property type="match status" value="1"/>
</dbReference>
<organism evidence="2 3">
    <name type="scientific">Bosea rubneri</name>
    <dbReference type="NCBI Taxonomy" id="3075434"/>
    <lineage>
        <taxon>Bacteria</taxon>
        <taxon>Pseudomonadati</taxon>
        <taxon>Pseudomonadota</taxon>
        <taxon>Alphaproteobacteria</taxon>
        <taxon>Hyphomicrobiales</taxon>
        <taxon>Boseaceae</taxon>
        <taxon>Bosea</taxon>
    </lineage>
</organism>
<dbReference type="SMART" id="SM00530">
    <property type="entry name" value="HTH_XRE"/>
    <property type="match status" value="1"/>
</dbReference>
<accession>A0ABU3SGN5</accession>
<dbReference type="RefSeq" id="WP_316021655.1">
    <property type="nucleotide sequence ID" value="NZ_JAWDID010000100.1"/>
</dbReference>
<comment type="caution">
    <text evidence="2">The sequence shown here is derived from an EMBL/GenBank/DDBJ whole genome shotgun (WGS) entry which is preliminary data.</text>
</comment>
<dbReference type="InterPro" id="IPR001387">
    <property type="entry name" value="Cro/C1-type_HTH"/>
</dbReference>
<evidence type="ECO:0000313" key="2">
    <source>
        <dbReference type="EMBL" id="MDU0343963.1"/>
    </source>
</evidence>
<dbReference type="Proteomes" id="UP001254257">
    <property type="component" value="Unassembled WGS sequence"/>
</dbReference>
<dbReference type="PROSITE" id="PS50943">
    <property type="entry name" value="HTH_CROC1"/>
    <property type="match status" value="1"/>
</dbReference>
<name>A0ABU3SGN5_9HYPH</name>
<dbReference type="EMBL" id="JAWDID010000100">
    <property type="protein sequence ID" value="MDU0343963.1"/>
    <property type="molecule type" value="Genomic_DNA"/>
</dbReference>
<keyword evidence="3" id="KW-1185">Reference proteome</keyword>
<evidence type="ECO:0000259" key="1">
    <source>
        <dbReference type="PROSITE" id="PS50943"/>
    </source>
</evidence>
<dbReference type="InterPro" id="IPR010982">
    <property type="entry name" value="Lambda_DNA-bd_dom_sf"/>
</dbReference>
<proteinExistence type="predicted"/>
<protein>
    <submittedName>
        <fullName evidence="2">Helix-turn-helix transcriptional regulator</fullName>
    </submittedName>
</protein>
<gene>
    <name evidence="2" type="ORF">RKE40_29125</name>
</gene>
<dbReference type="CDD" id="cd00093">
    <property type="entry name" value="HTH_XRE"/>
    <property type="match status" value="1"/>
</dbReference>
<reference evidence="2 3" key="1">
    <citation type="submission" date="2023-09" db="EMBL/GenBank/DDBJ databases">
        <title>Whole genome shotgun sequencing (WGS) of Bosea sp. ZW T0_25, isolated from stored onions (Allium cepa).</title>
        <authorList>
            <person name="Stoll D.A."/>
            <person name="Huch M."/>
        </authorList>
    </citation>
    <scope>NUCLEOTIDE SEQUENCE [LARGE SCALE GENOMIC DNA]</scope>
    <source>
        <strain evidence="2 3">ZW T0_25</strain>
    </source>
</reference>
<dbReference type="SUPFAM" id="SSF47413">
    <property type="entry name" value="lambda repressor-like DNA-binding domains"/>
    <property type="match status" value="1"/>
</dbReference>
<sequence length="265" mass="29919">MMGRNYDEEFRLERAKKMDRARMAKGFSNIELARRAGYDEKTVRKVLAGQATRDKTIVEICQVLGIEPELVNTIEEVDVSDDIYGAYTRSTHRGYEGYFHLFRPSFTTPGAIFRGVVQIRWNGNEDVFQFSEFYSVDDVTGDPKAHSGNVCISSYTNLLHLTTMFEGSVRLLTLTKLREGEGIMRGTMQTQAETLTFFQPTVSPVVLRKIKTYDAASIIGDLGFVEQGSPDWVFADKQISLTENQILKVVSWSSPTAQPARRSTD</sequence>
<feature type="domain" description="HTH cro/C1-type" evidence="1">
    <location>
        <begin position="18"/>
        <end position="71"/>
    </location>
</feature>